<dbReference type="NCBIfam" id="NF006110">
    <property type="entry name" value="PRK08261.1"/>
    <property type="match status" value="1"/>
</dbReference>
<feature type="domain" description="Ketoreductase" evidence="3">
    <location>
        <begin position="257"/>
        <end position="438"/>
    </location>
</feature>
<dbReference type="Proteomes" id="UP001501565">
    <property type="component" value="Unassembled WGS sequence"/>
</dbReference>
<dbReference type="EMBL" id="BAABBN010000015">
    <property type="protein sequence ID" value="GAA3939857.1"/>
    <property type="molecule type" value="Genomic_DNA"/>
</dbReference>
<evidence type="ECO:0000256" key="1">
    <source>
        <dbReference type="ARBA" id="ARBA00006484"/>
    </source>
</evidence>
<gene>
    <name evidence="4" type="ORF">GCM10022277_39800</name>
</gene>
<dbReference type="Pfam" id="PF00106">
    <property type="entry name" value="adh_short"/>
    <property type="match status" value="1"/>
</dbReference>
<dbReference type="Gene3D" id="3.40.50.720">
    <property type="entry name" value="NAD(P)-binding Rossmann-like Domain"/>
    <property type="match status" value="2"/>
</dbReference>
<protein>
    <submittedName>
        <fullName evidence="4">3-oxoacyl-ACP reductase</fullName>
    </submittedName>
</protein>
<evidence type="ECO:0000256" key="2">
    <source>
        <dbReference type="RuleBase" id="RU000363"/>
    </source>
</evidence>
<keyword evidence="5" id="KW-1185">Reference proteome</keyword>
<evidence type="ECO:0000313" key="5">
    <source>
        <dbReference type="Proteomes" id="UP001501565"/>
    </source>
</evidence>
<dbReference type="SUPFAM" id="SSF51735">
    <property type="entry name" value="NAD(P)-binding Rossmann-fold domains"/>
    <property type="match status" value="1"/>
</dbReference>
<dbReference type="PANTHER" id="PTHR42879:SF2">
    <property type="entry name" value="3-OXOACYL-[ACYL-CARRIER-PROTEIN] REDUCTASE FABG"/>
    <property type="match status" value="1"/>
</dbReference>
<dbReference type="InterPro" id="IPR036291">
    <property type="entry name" value="NAD(P)-bd_dom_sf"/>
</dbReference>
<dbReference type="SMART" id="SM00822">
    <property type="entry name" value="PKS_KR"/>
    <property type="match status" value="1"/>
</dbReference>
<dbReference type="InterPro" id="IPR050259">
    <property type="entry name" value="SDR"/>
</dbReference>
<proteinExistence type="inferred from homology"/>
<dbReference type="InterPro" id="IPR057326">
    <property type="entry name" value="KR_dom"/>
</dbReference>
<comment type="caution">
    <text evidence="4">The sequence shown here is derived from an EMBL/GenBank/DDBJ whole genome shotgun (WGS) entry which is preliminary data.</text>
</comment>
<dbReference type="PANTHER" id="PTHR42879">
    <property type="entry name" value="3-OXOACYL-(ACYL-CARRIER-PROTEIN) REDUCTASE"/>
    <property type="match status" value="1"/>
</dbReference>
<accession>A0ABP7N894</accession>
<name>A0ABP7N894_9GAMM</name>
<evidence type="ECO:0000313" key="4">
    <source>
        <dbReference type="EMBL" id="GAA3939857.1"/>
    </source>
</evidence>
<dbReference type="PRINTS" id="PR00081">
    <property type="entry name" value="GDHRDH"/>
</dbReference>
<comment type="similarity">
    <text evidence="1 2">Belongs to the short-chain dehydrogenases/reductases (SDR) family.</text>
</comment>
<dbReference type="InterPro" id="IPR002347">
    <property type="entry name" value="SDR_fam"/>
</dbReference>
<evidence type="ECO:0000259" key="3">
    <source>
        <dbReference type="SMART" id="SM00822"/>
    </source>
</evidence>
<dbReference type="PRINTS" id="PR00080">
    <property type="entry name" value="SDRFAMILY"/>
</dbReference>
<dbReference type="RefSeq" id="WP_344800398.1">
    <property type="nucleotide sequence ID" value="NZ_BAABBN010000015.1"/>
</dbReference>
<organism evidence="4 5">
    <name type="scientific">Litoribacillus peritrichatus</name>
    <dbReference type="NCBI Taxonomy" id="718191"/>
    <lineage>
        <taxon>Bacteria</taxon>
        <taxon>Pseudomonadati</taxon>
        <taxon>Pseudomonadota</taxon>
        <taxon>Gammaproteobacteria</taxon>
        <taxon>Oceanospirillales</taxon>
        <taxon>Oceanospirillaceae</taxon>
        <taxon>Litoribacillus</taxon>
    </lineage>
</organism>
<sequence>MSKGQQVRKTIQHISNFKKSASSADVYQNVVNHPWAQPLVKALNLPVPLPLKRQQQASEEFLRGKALFGSASTGNKEASPVANAILTTLSHGSAKLFYLKENDSQQDLLSASKTHPLRILTDASQKLSALIYDATSVANPEELTAVYDFYHNNIRRLGDHSRIVVVGLTPSSCKEAAQASAMYALEGFIRSTAKEIGGKAATANLIQLETGAEHLLESPLRYLLSQRAAFITGQAVTLSKVSGSNEKINWRQPLMDKTALVTGASRGIGKAIAETLARDGAKVILLDIEPCKEDLESLARRLGGHAVIADVSDKKGLNKLIKDVQKGSETIDILVNNAGITRDKTLARMDIKRWQSVLDINLSAVQRITEALVDKKVLKVNGRVICISSINGIAGCFGQTNYSTSKAGVIGYVEAMDKVLARRKITINAIAPGFIETQMTQAIPFLSREIGRRINSLSQGGQPEDVAEAVAMFANPASAGLRANTLRVCGQNLVGA</sequence>
<reference evidence="5" key="1">
    <citation type="journal article" date="2019" name="Int. J. Syst. Evol. Microbiol.">
        <title>The Global Catalogue of Microorganisms (GCM) 10K type strain sequencing project: providing services to taxonomists for standard genome sequencing and annotation.</title>
        <authorList>
            <consortium name="The Broad Institute Genomics Platform"/>
            <consortium name="The Broad Institute Genome Sequencing Center for Infectious Disease"/>
            <person name="Wu L."/>
            <person name="Ma J."/>
        </authorList>
    </citation>
    <scope>NUCLEOTIDE SEQUENCE [LARGE SCALE GENOMIC DNA]</scope>
    <source>
        <strain evidence="5">JCM 17551</strain>
    </source>
</reference>